<dbReference type="AlphaFoldDB" id="A0A0C3EUU8"/>
<name>A0A0C3EUU8_PILCF</name>
<dbReference type="Proteomes" id="UP000054166">
    <property type="component" value="Unassembled WGS sequence"/>
</dbReference>
<dbReference type="InParanoid" id="A0A0C3EUU8"/>
<reference evidence="3" key="2">
    <citation type="submission" date="2015-01" db="EMBL/GenBank/DDBJ databases">
        <title>Evolutionary Origins and Diversification of the Mycorrhizal Mutualists.</title>
        <authorList>
            <consortium name="DOE Joint Genome Institute"/>
            <consortium name="Mycorrhizal Genomics Consortium"/>
            <person name="Kohler A."/>
            <person name="Kuo A."/>
            <person name="Nagy L.G."/>
            <person name="Floudas D."/>
            <person name="Copeland A."/>
            <person name="Barry K.W."/>
            <person name="Cichocki N."/>
            <person name="Veneault-Fourrey C."/>
            <person name="LaButti K."/>
            <person name="Lindquist E.A."/>
            <person name="Lipzen A."/>
            <person name="Lundell T."/>
            <person name="Morin E."/>
            <person name="Murat C."/>
            <person name="Riley R."/>
            <person name="Ohm R."/>
            <person name="Sun H."/>
            <person name="Tunlid A."/>
            <person name="Henrissat B."/>
            <person name="Grigoriev I.V."/>
            <person name="Hibbett D.S."/>
            <person name="Martin F."/>
        </authorList>
    </citation>
    <scope>NUCLEOTIDE SEQUENCE [LARGE SCALE GENOMIC DNA]</scope>
    <source>
        <strain evidence="3">F 1598</strain>
    </source>
</reference>
<dbReference type="HOGENOM" id="CLU_567554_0_0_1"/>
<gene>
    <name evidence="2" type="ORF">PILCRDRAFT_91675</name>
</gene>
<protein>
    <submittedName>
        <fullName evidence="2">Uncharacterized protein</fullName>
    </submittedName>
</protein>
<sequence>MASRVGICAHPSLAAQLLRVASSFWGSLVWSCYWDVGVWWWSAEGYWAQHYLPTRLYSLFPRPTQDSSEKRRYIVMLLLTSRVDLARNADIPRALVRDMYMQSWSACDRLVAIVPPGGSIGLDDKLFSFWRQLPLLPHQWDLPLRNRHQTPVSSARGRENVAQTPPPPPNLPWRSSSVTSSLGLPFDPVRFQPSWRRIQRAPMFVPTPQVDSARVVPHRNAPASGFPAGWGVYRAVGGEERGGGLLLAGRVLDWGLVRHMGMGHLRLGLGLLCSWRRWRGVGMGLLVQVRVGGFGFGENALHVRTQTSSTVDSGTGGSSSLALGGGSTAFMTPDLNTGLGSPDPNTGGPPTPMTTTTTALIPVTAVPTADAEAQIGLAKAAQPDVDAFMTYAPIVPDRVLSIGEYACQVASLIHIPRQTHARTTRLATPSVVSWAGNENKKKETNEGTSSSFQDVITLFTNRPIASKIHHRNSTYLPTYHT</sequence>
<feature type="region of interest" description="Disordered" evidence="1">
    <location>
        <begin position="150"/>
        <end position="176"/>
    </location>
</feature>
<evidence type="ECO:0000313" key="2">
    <source>
        <dbReference type="EMBL" id="KIM76290.1"/>
    </source>
</evidence>
<reference evidence="2 3" key="1">
    <citation type="submission" date="2014-04" db="EMBL/GenBank/DDBJ databases">
        <authorList>
            <consortium name="DOE Joint Genome Institute"/>
            <person name="Kuo A."/>
            <person name="Tarkka M."/>
            <person name="Buscot F."/>
            <person name="Kohler A."/>
            <person name="Nagy L.G."/>
            <person name="Floudas D."/>
            <person name="Copeland A."/>
            <person name="Barry K.W."/>
            <person name="Cichocki N."/>
            <person name="Veneault-Fourrey C."/>
            <person name="LaButti K."/>
            <person name="Lindquist E.A."/>
            <person name="Lipzen A."/>
            <person name="Lundell T."/>
            <person name="Morin E."/>
            <person name="Murat C."/>
            <person name="Sun H."/>
            <person name="Tunlid A."/>
            <person name="Henrissat B."/>
            <person name="Grigoriev I.V."/>
            <person name="Hibbett D.S."/>
            <person name="Martin F."/>
            <person name="Nordberg H.P."/>
            <person name="Cantor M.N."/>
            <person name="Hua S.X."/>
        </authorList>
    </citation>
    <scope>NUCLEOTIDE SEQUENCE [LARGE SCALE GENOMIC DNA]</scope>
    <source>
        <strain evidence="2 3">F 1598</strain>
    </source>
</reference>
<dbReference type="STRING" id="765440.A0A0C3EUU8"/>
<dbReference type="EMBL" id="KN833036">
    <property type="protein sequence ID" value="KIM76290.1"/>
    <property type="molecule type" value="Genomic_DNA"/>
</dbReference>
<evidence type="ECO:0000256" key="1">
    <source>
        <dbReference type="SAM" id="MobiDB-lite"/>
    </source>
</evidence>
<dbReference type="OrthoDB" id="10693548at2759"/>
<accession>A0A0C3EUU8</accession>
<organism evidence="2 3">
    <name type="scientific">Piloderma croceum (strain F 1598)</name>
    <dbReference type="NCBI Taxonomy" id="765440"/>
    <lineage>
        <taxon>Eukaryota</taxon>
        <taxon>Fungi</taxon>
        <taxon>Dikarya</taxon>
        <taxon>Basidiomycota</taxon>
        <taxon>Agaricomycotina</taxon>
        <taxon>Agaricomycetes</taxon>
        <taxon>Agaricomycetidae</taxon>
        <taxon>Atheliales</taxon>
        <taxon>Atheliaceae</taxon>
        <taxon>Piloderma</taxon>
    </lineage>
</organism>
<keyword evidence="3" id="KW-1185">Reference proteome</keyword>
<proteinExistence type="predicted"/>
<evidence type="ECO:0000313" key="3">
    <source>
        <dbReference type="Proteomes" id="UP000054166"/>
    </source>
</evidence>